<evidence type="ECO:0000313" key="3">
    <source>
        <dbReference type="Proteomes" id="UP000031866"/>
    </source>
</evidence>
<dbReference type="Proteomes" id="UP000031866">
    <property type="component" value="Chromosome"/>
</dbReference>
<evidence type="ECO:0000313" key="2">
    <source>
        <dbReference type="EMBL" id="AJG97588.1"/>
    </source>
</evidence>
<evidence type="ECO:0000259" key="1">
    <source>
        <dbReference type="Pfam" id="PF06114"/>
    </source>
</evidence>
<dbReference type="STRING" id="1520.LF65_00967"/>
<protein>
    <submittedName>
        <fullName evidence="2">Zn peptidase</fullName>
    </submittedName>
</protein>
<sequence length="165" mass="19345">MKKLNEIFCIIEEEKIHLEERNLNRYSFNGIYFKAPDIPPVIIVEKSIINDRCKYISILAEELGHHFTSLGNLTIKSKNYSEKLMKNKHEHKAKSWAANFLVSDDEFLQALCNCISTPCEICDFFNITNEMLQYKIHSIIVDENKYNHIRSALKRNEVPYNSCEI</sequence>
<reference evidence="3" key="1">
    <citation type="submission" date="2014-12" db="EMBL/GenBank/DDBJ databases">
        <title>Genome sequence of Clostridium beijerinckii strain 59B.</title>
        <authorList>
            <person name="Little G.T."/>
            <person name="Minton N.P."/>
        </authorList>
    </citation>
    <scope>NUCLEOTIDE SEQUENCE [LARGE SCALE GENOMIC DNA]</scope>
    <source>
        <strain evidence="3">59B</strain>
    </source>
</reference>
<dbReference type="RefSeq" id="WP_041894469.1">
    <property type="nucleotide sequence ID" value="NZ_CP010086.2"/>
</dbReference>
<organism evidence="2 3">
    <name type="scientific">Clostridium beijerinckii</name>
    <name type="common">Clostridium MP</name>
    <dbReference type="NCBI Taxonomy" id="1520"/>
    <lineage>
        <taxon>Bacteria</taxon>
        <taxon>Bacillati</taxon>
        <taxon>Bacillota</taxon>
        <taxon>Clostridia</taxon>
        <taxon>Eubacteriales</taxon>
        <taxon>Clostridiaceae</taxon>
        <taxon>Clostridium</taxon>
    </lineage>
</organism>
<gene>
    <name evidence="2" type="ORF">LF65_00967</name>
</gene>
<dbReference type="InterPro" id="IPR010359">
    <property type="entry name" value="IrrE_HExxH"/>
</dbReference>
<name>A0A0B5QLG5_CLOBE</name>
<dbReference type="KEGG" id="cbei:LF65_00967"/>
<dbReference type="OrthoDB" id="1707128at2"/>
<proteinExistence type="predicted"/>
<accession>A0A0B5QLG5</accession>
<feature type="domain" description="IrrE N-terminal-like" evidence="1">
    <location>
        <begin position="14"/>
        <end position="136"/>
    </location>
</feature>
<dbReference type="AlphaFoldDB" id="A0A0B5QLG5"/>
<dbReference type="EMBL" id="CP010086">
    <property type="protein sequence ID" value="AJG97588.1"/>
    <property type="molecule type" value="Genomic_DNA"/>
</dbReference>
<dbReference type="Pfam" id="PF06114">
    <property type="entry name" value="Peptidase_M78"/>
    <property type="match status" value="1"/>
</dbReference>